<feature type="compositionally biased region" description="Basic and acidic residues" evidence="11">
    <location>
        <begin position="87"/>
        <end position="131"/>
    </location>
</feature>
<sequence>MKFYYQILTTPTADTPGTQLFLHFPDKRYIFGQIAEGSQRICTENGTKLINVTDIFLTGRMEWRNTGGLIGMILSLADGLASSVNAQEEHFREKEANRREITGDHTEVERKKGSRTDPAQDGKKADQRDLTVHGSKNLSHTLATARRFVFRQQMHVYTQEYDLETTARGLPTESTDPYEKPTWSDHNIKVWAMPISPSSVPPPCPQSPRKRSHEEFREDYSLVQQDQQNYDQIARQSVVASMFNSSWSLDALVETRLADVKMPAEMFVRNPMTKDLEKYLGPTPGSSEDLPEVNVFVRTPWPGASVNKIPSTTKCEEALSYIIKSHEIRGRFDPQKAQQLGVKRGPDWGNLTKGLSVISQDGKLVTPDMVLGPSKAGKGLVIADLPTLDYVKSFVNRPEWKSPFVNDDLEAFLWILGPGVGDDPRLLEFVAAMPNCKHIVSSTDYCPNYLAMQSVAGSAVRLAKLNPDHYPVPIHHNLRIPQTQSVSNIPIPSPTAGTNQSPFEPAEPGLIVNMEPEFGLDRSEVVPRLNTASILEHLPASAQRRARIVATRLERPEYQQKLQEFTKDLPGANVEVMTLGTGSSAPSKYRNVSSTLLHVPGQGYYLFDCGEGTLGQLKRMFSPEQLREVFQNLRLIWISHLHADHHLGTVSVIRAWYQENYPDGTPQSDEVEMDMHKILQEKRLFLVSEPMMIEWLEEYAGVEDFGFAKMTPLSAFPFQEYDEITTSFLYRHCRPDGSYPGREFRQGKPATTELIFTDEDSILTSLLRKATGLSDLLTTYVSHCRGAMAVSLVFPDGFKASFSGDCRPSPSFARIGQDSTLLIHEATFDDNMRGSARAKKHSTSAEALDIGRQMRARSILLTHFSQRYQKLVIVGNSATAAETFYDEPHDFQQKAEENPVDKDSQEDLASDVPSRFTPRIPIPPPPTVPVVTAVDYMRVRVGDMFKLEAYAPAVQRLFTMIEKSAGLAALKSRMLAEELATAKKANKGKQRGNRAPSPPRAIPPTSPKMQSVWDAPDSDAEWASDGVYSPGRGSRRKS</sequence>
<keyword evidence="7" id="KW-0479">Metal-binding</keyword>
<feature type="region of interest" description="Disordered" evidence="11">
    <location>
        <begin position="982"/>
        <end position="1038"/>
    </location>
</feature>
<dbReference type="EMBL" id="JBFXLS010000058">
    <property type="protein sequence ID" value="KAL2822374.1"/>
    <property type="molecule type" value="Genomic_DNA"/>
</dbReference>
<gene>
    <name evidence="13" type="ORF">BDW59DRAFT_149566</name>
</gene>
<evidence type="ECO:0000313" key="13">
    <source>
        <dbReference type="EMBL" id="KAL2822374.1"/>
    </source>
</evidence>
<dbReference type="InterPro" id="IPR027794">
    <property type="entry name" value="tRNase_Z_dom"/>
</dbReference>
<dbReference type="EC" id="3.1.26.11" evidence="4"/>
<dbReference type="CDD" id="cd07718">
    <property type="entry name" value="RNaseZ_ELAC1_ELAC2-C-term-like_MBL-fold"/>
    <property type="match status" value="1"/>
</dbReference>
<comment type="cofactor">
    <cofactor evidence="2">
        <name>Zn(2+)</name>
        <dbReference type="ChEBI" id="CHEBI:29105"/>
    </cofactor>
</comment>
<evidence type="ECO:0000259" key="12">
    <source>
        <dbReference type="Pfam" id="PF13691"/>
    </source>
</evidence>
<dbReference type="SUPFAM" id="SSF56281">
    <property type="entry name" value="Metallo-hydrolase/oxidoreductase"/>
    <property type="match status" value="2"/>
</dbReference>
<keyword evidence="8" id="KW-0255">Endonuclease</keyword>
<evidence type="ECO:0000256" key="9">
    <source>
        <dbReference type="ARBA" id="ARBA00022801"/>
    </source>
</evidence>
<dbReference type="PANTHER" id="PTHR12553:SF49">
    <property type="entry name" value="ZINC PHOSPHODIESTERASE ELAC PROTEIN 2"/>
    <property type="match status" value="1"/>
</dbReference>
<dbReference type="InterPro" id="IPR047151">
    <property type="entry name" value="RNZ2-like"/>
</dbReference>
<keyword evidence="5" id="KW-0819">tRNA processing</keyword>
<keyword evidence="10" id="KW-0862">Zinc</keyword>
<evidence type="ECO:0000256" key="1">
    <source>
        <dbReference type="ARBA" id="ARBA00000402"/>
    </source>
</evidence>
<dbReference type="PANTHER" id="PTHR12553">
    <property type="entry name" value="ZINC PHOSPHODIESTERASE ELAC PROTEIN 2"/>
    <property type="match status" value="1"/>
</dbReference>
<comment type="catalytic activity">
    <reaction evidence="1">
        <text>Endonucleolytic cleavage of RNA, removing extra 3' nucleotides from tRNA precursor, generating 3' termini of tRNAs. A 3'-hydroxy group is left at the tRNA terminus and a 5'-phosphoryl group is left at the trailer molecule.</text>
        <dbReference type="EC" id="3.1.26.11"/>
    </reaction>
</comment>
<comment type="caution">
    <text evidence="13">The sequence shown here is derived from an EMBL/GenBank/DDBJ whole genome shotgun (WGS) entry which is preliminary data.</text>
</comment>
<evidence type="ECO:0000256" key="2">
    <source>
        <dbReference type="ARBA" id="ARBA00001947"/>
    </source>
</evidence>
<keyword evidence="9" id="KW-0378">Hydrolase</keyword>
<keyword evidence="6" id="KW-0540">Nuclease</keyword>
<feature type="compositionally biased region" description="Pro residues" evidence="11">
    <location>
        <begin position="996"/>
        <end position="1006"/>
    </location>
</feature>
<dbReference type="Proteomes" id="UP001610335">
    <property type="component" value="Unassembled WGS sequence"/>
</dbReference>
<name>A0ABR4I519_9EURO</name>
<evidence type="ECO:0000256" key="6">
    <source>
        <dbReference type="ARBA" id="ARBA00022722"/>
    </source>
</evidence>
<accession>A0ABR4I519</accession>
<evidence type="ECO:0000256" key="5">
    <source>
        <dbReference type="ARBA" id="ARBA00022694"/>
    </source>
</evidence>
<evidence type="ECO:0000313" key="14">
    <source>
        <dbReference type="Proteomes" id="UP001610335"/>
    </source>
</evidence>
<comment type="similarity">
    <text evidence="3">Belongs to the RNase Z family.</text>
</comment>
<feature type="region of interest" description="Disordered" evidence="11">
    <location>
        <begin position="895"/>
        <end position="923"/>
    </location>
</feature>
<evidence type="ECO:0000256" key="4">
    <source>
        <dbReference type="ARBA" id="ARBA00012477"/>
    </source>
</evidence>
<feature type="region of interest" description="Disordered" evidence="11">
    <location>
        <begin position="87"/>
        <end position="134"/>
    </location>
</feature>
<feature type="domain" description="tRNase Z endonuclease" evidence="12">
    <location>
        <begin position="6"/>
        <end position="68"/>
    </location>
</feature>
<proteinExistence type="inferred from homology"/>
<dbReference type="Pfam" id="PF13691">
    <property type="entry name" value="Lactamase_B_4"/>
    <property type="match status" value="1"/>
</dbReference>
<feature type="compositionally biased region" description="Basic and acidic residues" evidence="11">
    <location>
        <begin position="895"/>
        <end position="905"/>
    </location>
</feature>
<dbReference type="InterPro" id="IPR036866">
    <property type="entry name" value="RibonucZ/Hydroxyglut_hydro"/>
</dbReference>
<evidence type="ECO:0000256" key="7">
    <source>
        <dbReference type="ARBA" id="ARBA00022723"/>
    </source>
</evidence>
<evidence type="ECO:0000256" key="3">
    <source>
        <dbReference type="ARBA" id="ARBA00007823"/>
    </source>
</evidence>
<protein>
    <recommendedName>
        <fullName evidence="4">ribonuclease Z</fullName>
        <ecNumber evidence="4">3.1.26.11</ecNumber>
    </recommendedName>
</protein>
<reference evidence="13 14" key="1">
    <citation type="submission" date="2024-07" db="EMBL/GenBank/DDBJ databases">
        <title>Section-level genome sequencing and comparative genomics of Aspergillus sections Usti and Cavernicolus.</title>
        <authorList>
            <consortium name="Lawrence Berkeley National Laboratory"/>
            <person name="Nybo J.L."/>
            <person name="Vesth T.C."/>
            <person name="Theobald S."/>
            <person name="Frisvad J.C."/>
            <person name="Larsen T.O."/>
            <person name="Kjaerboelling I."/>
            <person name="Rothschild-Mancinelli K."/>
            <person name="Lyhne E.K."/>
            <person name="Kogle M.E."/>
            <person name="Barry K."/>
            <person name="Clum A."/>
            <person name="Na H."/>
            <person name="Ledsgaard L."/>
            <person name="Lin J."/>
            <person name="Lipzen A."/>
            <person name="Kuo A."/>
            <person name="Riley R."/>
            <person name="Mondo S."/>
            <person name="LaButti K."/>
            <person name="Haridas S."/>
            <person name="Pangalinan J."/>
            <person name="Salamov A.A."/>
            <person name="Simmons B.A."/>
            <person name="Magnuson J.K."/>
            <person name="Chen J."/>
            <person name="Drula E."/>
            <person name="Henrissat B."/>
            <person name="Wiebenga A."/>
            <person name="Lubbers R.J."/>
            <person name="Gomes A.C."/>
            <person name="Makela M.R."/>
            <person name="Stajich J."/>
            <person name="Grigoriev I.V."/>
            <person name="Mortensen U.H."/>
            <person name="De vries R.P."/>
            <person name="Baker S.E."/>
            <person name="Andersen M.R."/>
        </authorList>
    </citation>
    <scope>NUCLEOTIDE SEQUENCE [LARGE SCALE GENOMIC DNA]</scope>
    <source>
        <strain evidence="13 14">CBS 600.67</strain>
    </source>
</reference>
<dbReference type="Gene3D" id="3.60.15.10">
    <property type="entry name" value="Ribonuclease Z/Hydroxyacylglutathione hydrolase-like"/>
    <property type="match status" value="2"/>
</dbReference>
<evidence type="ECO:0000256" key="10">
    <source>
        <dbReference type="ARBA" id="ARBA00022833"/>
    </source>
</evidence>
<keyword evidence="14" id="KW-1185">Reference proteome</keyword>
<evidence type="ECO:0000256" key="11">
    <source>
        <dbReference type="SAM" id="MobiDB-lite"/>
    </source>
</evidence>
<organism evidence="13 14">
    <name type="scientific">Aspergillus cavernicola</name>
    <dbReference type="NCBI Taxonomy" id="176166"/>
    <lineage>
        <taxon>Eukaryota</taxon>
        <taxon>Fungi</taxon>
        <taxon>Dikarya</taxon>
        <taxon>Ascomycota</taxon>
        <taxon>Pezizomycotina</taxon>
        <taxon>Eurotiomycetes</taxon>
        <taxon>Eurotiomycetidae</taxon>
        <taxon>Eurotiales</taxon>
        <taxon>Aspergillaceae</taxon>
        <taxon>Aspergillus</taxon>
        <taxon>Aspergillus subgen. Nidulantes</taxon>
    </lineage>
</organism>
<evidence type="ECO:0000256" key="8">
    <source>
        <dbReference type="ARBA" id="ARBA00022759"/>
    </source>
</evidence>